<dbReference type="InterPro" id="IPR010342">
    <property type="entry name" value="DUF938"/>
</dbReference>
<comment type="caution">
    <text evidence="2">The sequence shown here is derived from an EMBL/GenBank/DDBJ whole genome shotgun (WGS) entry which is preliminary data.</text>
</comment>
<dbReference type="OrthoDB" id="10258744at2759"/>
<gene>
    <name evidence="2" type="ORF">CEUSTIGMA_g8935.t1</name>
</gene>
<organism evidence="2 3">
    <name type="scientific">Chlamydomonas eustigma</name>
    <dbReference type="NCBI Taxonomy" id="1157962"/>
    <lineage>
        <taxon>Eukaryota</taxon>
        <taxon>Viridiplantae</taxon>
        <taxon>Chlorophyta</taxon>
        <taxon>core chlorophytes</taxon>
        <taxon>Chlorophyceae</taxon>
        <taxon>CS clade</taxon>
        <taxon>Chlamydomonadales</taxon>
        <taxon>Chlamydomonadaceae</taxon>
        <taxon>Chlamydomonas</taxon>
    </lineage>
</organism>
<dbReference type="PANTHER" id="PTHR20974:SF0">
    <property type="entry name" value="UPF0585 PROTEIN CG18661"/>
    <property type="match status" value="1"/>
</dbReference>
<dbReference type="Pfam" id="PF06080">
    <property type="entry name" value="DUF938"/>
    <property type="match status" value="1"/>
</dbReference>
<dbReference type="InterPro" id="IPR029063">
    <property type="entry name" value="SAM-dependent_MTases_sf"/>
</dbReference>
<comment type="similarity">
    <text evidence="1">Belongs to the UPF0585 family.</text>
</comment>
<proteinExistence type="inferred from homology"/>
<evidence type="ECO:0000313" key="2">
    <source>
        <dbReference type="EMBL" id="GAX81507.1"/>
    </source>
</evidence>
<dbReference type="SUPFAM" id="SSF53335">
    <property type="entry name" value="S-adenosyl-L-methionine-dependent methyltransferases"/>
    <property type="match status" value="1"/>
</dbReference>
<dbReference type="PANTHER" id="PTHR20974">
    <property type="entry name" value="UPF0585 PROTEIN CG18661"/>
    <property type="match status" value="1"/>
</dbReference>
<dbReference type="Gene3D" id="3.40.50.150">
    <property type="entry name" value="Vaccinia Virus protein VP39"/>
    <property type="match status" value="1"/>
</dbReference>
<reference evidence="2 3" key="1">
    <citation type="submission" date="2017-08" db="EMBL/GenBank/DDBJ databases">
        <title>Acidophilic green algal genome provides insights into adaptation to an acidic environment.</title>
        <authorList>
            <person name="Hirooka S."/>
            <person name="Hirose Y."/>
            <person name="Kanesaki Y."/>
            <person name="Higuchi S."/>
            <person name="Fujiwara T."/>
            <person name="Onuma R."/>
            <person name="Era A."/>
            <person name="Ohbayashi R."/>
            <person name="Uzuka A."/>
            <person name="Nozaki H."/>
            <person name="Yoshikawa H."/>
            <person name="Miyagishima S.Y."/>
        </authorList>
    </citation>
    <scope>NUCLEOTIDE SEQUENCE [LARGE SCALE GENOMIC DNA]</scope>
    <source>
        <strain evidence="2 3">NIES-2499</strain>
    </source>
</reference>
<evidence type="ECO:0008006" key="4">
    <source>
        <dbReference type="Google" id="ProtNLM"/>
    </source>
</evidence>
<keyword evidence="3" id="KW-1185">Reference proteome</keyword>
<evidence type="ECO:0000313" key="3">
    <source>
        <dbReference type="Proteomes" id="UP000232323"/>
    </source>
</evidence>
<protein>
    <recommendedName>
        <fullName evidence="4">Methyltransferase domain-containing protein</fullName>
    </recommendedName>
</protein>
<accession>A0A250XEL1</accession>
<name>A0A250XEL1_9CHLO</name>
<dbReference type="EMBL" id="BEGY01000066">
    <property type="protein sequence ID" value="GAX81507.1"/>
    <property type="molecule type" value="Genomic_DNA"/>
</dbReference>
<evidence type="ECO:0000256" key="1">
    <source>
        <dbReference type="ARBA" id="ARBA00008308"/>
    </source>
</evidence>
<dbReference type="Proteomes" id="UP000232323">
    <property type="component" value="Unassembled WGS sequence"/>
</dbReference>
<dbReference type="AlphaFoldDB" id="A0A250XEL1"/>
<sequence length="232" mass="25256">MMKMRLGNTMEEYSGSSEDKRIFAPAAQRNKQHVCDVLEKYLVNKTACTSVLEVACGTGEHTALFAASLPHLTFRPTDLTSQLFDSVIAHSAGLSNVLLPPATLDASNEEQWEALLGTHSSTLRALVCINMTHISPLAATTGLIQAAGRYLEAGEGLLFIYGPFTVDGGKHTSESNEAFDADLRSRNSEWGYRDIEDITRMAVAKGLVKVEIISMPANNFTLVFKRAAETLC</sequence>